<dbReference type="GO" id="GO:0005524">
    <property type="term" value="F:ATP binding"/>
    <property type="evidence" value="ECO:0007669"/>
    <property type="project" value="UniProtKB-UniRule"/>
</dbReference>
<name>A0A4Y6Q2A2_PERCE</name>
<dbReference type="PANTHER" id="PTHR11441">
    <property type="entry name" value="THYMIDINE KINASE"/>
    <property type="match status" value="1"/>
</dbReference>
<feature type="binding site" evidence="9">
    <location>
        <begin position="16"/>
        <end position="23"/>
    </location>
    <ligand>
        <name>ATP</name>
        <dbReference type="ChEBI" id="CHEBI:30616"/>
    </ligand>
</feature>
<protein>
    <recommendedName>
        <fullName evidence="2 9">Thymidine kinase</fullName>
        <ecNumber evidence="2 9">2.7.1.21</ecNumber>
    </recommendedName>
</protein>
<feature type="binding site" evidence="9">
    <location>
        <position position="181"/>
    </location>
    <ligand>
        <name>Zn(2+)</name>
        <dbReference type="ChEBI" id="CHEBI:29105"/>
    </ligand>
</feature>
<dbReference type="OrthoDB" id="9781579at2"/>
<evidence type="ECO:0000256" key="10">
    <source>
        <dbReference type="PIRSR" id="PIRSR035805-1"/>
    </source>
</evidence>
<keyword evidence="4 9" id="KW-0237">DNA synthesis</keyword>
<evidence type="ECO:0000256" key="3">
    <source>
        <dbReference type="ARBA" id="ARBA00022490"/>
    </source>
</evidence>
<dbReference type="GO" id="GO:0005829">
    <property type="term" value="C:cytosol"/>
    <property type="evidence" value="ECO:0007669"/>
    <property type="project" value="TreeGrafter"/>
</dbReference>
<dbReference type="HAMAP" id="MF_00124">
    <property type="entry name" value="Thymidine_kinase"/>
    <property type="match status" value="1"/>
</dbReference>
<dbReference type="EC" id="2.7.1.21" evidence="2 9"/>
<keyword evidence="8 9" id="KW-0067">ATP-binding</keyword>
<dbReference type="GO" id="GO:0004797">
    <property type="term" value="F:thymidine kinase activity"/>
    <property type="evidence" value="ECO:0007669"/>
    <property type="project" value="UniProtKB-UniRule"/>
</dbReference>
<evidence type="ECO:0000256" key="8">
    <source>
        <dbReference type="ARBA" id="ARBA00022840"/>
    </source>
</evidence>
<evidence type="ECO:0000313" key="15">
    <source>
        <dbReference type="Proteomes" id="UP000315995"/>
    </source>
</evidence>
<feature type="binding site" evidence="11">
    <location>
        <position position="174"/>
    </location>
    <ligand>
        <name>substrate</name>
    </ligand>
</feature>
<dbReference type="Gene3D" id="3.30.60.20">
    <property type="match status" value="1"/>
</dbReference>
<dbReference type="InterPro" id="IPR020633">
    <property type="entry name" value="Thymidine_kinase_CS"/>
</dbReference>
<dbReference type="PROSITE" id="PS00603">
    <property type="entry name" value="TK_CELLULAR_TYPE"/>
    <property type="match status" value="1"/>
</dbReference>
<gene>
    <name evidence="9" type="primary">tdk</name>
    <name evidence="14" type="ORF">FIV42_28840</name>
</gene>
<dbReference type="NCBIfam" id="NF003296">
    <property type="entry name" value="PRK04296.1-1"/>
    <property type="match status" value="1"/>
</dbReference>
<proteinExistence type="inferred from homology"/>
<keyword evidence="6 9" id="KW-0547">Nucleotide-binding</keyword>
<evidence type="ECO:0000256" key="5">
    <source>
        <dbReference type="ARBA" id="ARBA00022679"/>
    </source>
</evidence>
<feature type="binding site" evidence="9">
    <location>
        <position position="149"/>
    </location>
    <ligand>
        <name>Zn(2+)</name>
        <dbReference type="ChEBI" id="CHEBI:29105"/>
    </ligand>
</feature>
<feature type="binding site" evidence="11">
    <location>
        <begin position="166"/>
        <end position="169"/>
    </location>
    <ligand>
        <name>substrate</name>
    </ligand>
</feature>
<evidence type="ECO:0000313" key="14">
    <source>
        <dbReference type="EMBL" id="QDG54609.1"/>
    </source>
</evidence>
<evidence type="ECO:0000256" key="6">
    <source>
        <dbReference type="ARBA" id="ARBA00022741"/>
    </source>
</evidence>
<feature type="active site" description="Proton acceptor" evidence="9 10">
    <location>
        <position position="90"/>
    </location>
</feature>
<keyword evidence="9" id="KW-0862">Zinc</keyword>
<evidence type="ECO:0000256" key="4">
    <source>
        <dbReference type="ARBA" id="ARBA00022634"/>
    </source>
</evidence>
<organism evidence="14 15">
    <name type="scientific">Persicimonas caeni</name>
    <dbReference type="NCBI Taxonomy" id="2292766"/>
    <lineage>
        <taxon>Bacteria</taxon>
        <taxon>Deltaproteobacteria</taxon>
        <taxon>Bradymonadales</taxon>
        <taxon>Bradymonadaceae</taxon>
        <taxon>Persicimonas</taxon>
    </lineage>
</organism>
<dbReference type="GO" id="GO:0046104">
    <property type="term" value="P:thymidine metabolic process"/>
    <property type="evidence" value="ECO:0007669"/>
    <property type="project" value="TreeGrafter"/>
</dbReference>
<dbReference type="InterPro" id="IPR027417">
    <property type="entry name" value="P-loop_NTPase"/>
</dbReference>
<evidence type="ECO:0000256" key="11">
    <source>
        <dbReference type="PIRSR" id="PIRSR035805-2"/>
    </source>
</evidence>
<dbReference type="SUPFAM" id="SSF52540">
    <property type="entry name" value="P-loop containing nucleoside triphosphate hydrolases"/>
    <property type="match status" value="1"/>
</dbReference>
<evidence type="ECO:0000256" key="2">
    <source>
        <dbReference type="ARBA" id="ARBA00012118"/>
    </source>
</evidence>
<dbReference type="RefSeq" id="WP_141201053.1">
    <property type="nucleotide sequence ID" value="NZ_CP041186.1"/>
</dbReference>
<keyword evidence="5 9" id="KW-0808">Transferase</keyword>
<comment type="subcellular location">
    <subcellularLocation>
        <location evidence="9">Cytoplasm</location>
    </subcellularLocation>
</comment>
<dbReference type="GO" id="GO:0071897">
    <property type="term" value="P:DNA biosynthetic process"/>
    <property type="evidence" value="ECO:0007669"/>
    <property type="project" value="UniProtKB-KW"/>
</dbReference>
<dbReference type="GO" id="GO:0008270">
    <property type="term" value="F:zinc ion binding"/>
    <property type="evidence" value="ECO:0007669"/>
    <property type="project" value="UniProtKB-UniRule"/>
</dbReference>
<feature type="binding site" evidence="9">
    <location>
        <position position="178"/>
    </location>
    <ligand>
        <name>Zn(2+)</name>
        <dbReference type="ChEBI" id="CHEBI:29105"/>
    </ligand>
</feature>
<evidence type="ECO:0000256" key="9">
    <source>
        <dbReference type="HAMAP-Rule" id="MF_00124"/>
    </source>
</evidence>
<accession>A0A4Y6Q2A2</accession>
<comment type="catalytic activity">
    <reaction evidence="9 12">
        <text>thymidine + ATP = dTMP + ADP + H(+)</text>
        <dbReference type="Rhea" id="RHEA:19129"/>
        <dbReference type="ChEBI" id="CHEBI:15378"/>
        <dbReference type="ChEBI" id="CHEBI:17748"/>
        <dbReference type="ChEBI" id="CHEBI:30616"/>
        <dbReference type="ChEBI" id="CHEBI:63528"/>
        <dbReference type="ChEBI" id="CHEBI:456216"/>
        <dbReference type="EC" id="2.7.1.21"/>
    </reaction>
</comment>
<reference evidence="14 15" key="1">
    <citation type="submission" date="2019-06" db="EMBL/GenBank/DDBJ databases">
        <title>Persicimonas caeni gen. nov., sp. nov., a predatory bacterium isolated from solar saltern.</title>
        <authorList>
            <person name="Wang S."/>
        </authorList>
    </citation>
    <scope>NUCLEOTIDE SEQUENCE [LARGE SCALE GENOMIC DNA]</scope>
    <source>
        <strain evidence="14 15">YN101</strain>
    </source>
</reference>
<dbReference type="FunFam" id="3.40.50.300:FF:000384">
    <property type="entry name" value="Thymidine kinase"/>
    <property type="match status" value="1"/>
</dbReference>
<comment type="similarity">
    <text evidence="1 9 13">Belongs to the thymidine kinase family.</text>
</comment>
<sequence>MIIQPRDVGWIEVICGPMFSGKTEELIRRLKRAQYARQNLQIFKPKIDDRYDAESIVSHSKQALPSYPVADVGEMREQLDAHVEVIGIDEVQFFDLDVIEFCNEMAQKQCRVIVAGLDQDYRAEPFGPMPQLLAAAEYVTKLHAICVKCGNPAHRSYRLATNPQQVLVGSDERYEARCRRCFAQGYSEQLSNEEA</sequence>
<evidence type="ECO:0000256" key="13">
    <source>
        <dbReference type="RuleBase" id="RU004165"/>
    </source>
</evidence>
<keyword evidence="9" id="KW-0479">Metal-binding</keyword>
<dbReference type="PANTHER" id="PTHR11441:SF0">
    <property type="entry name" value="THYMIDINE KINASE, CYTOSOLIC"/>
    <property type="match status" value="1"/>
</dbReference>
<comment type="subunit">
    <text evidence="9">Homotetramer.</text>
</comment>
<dbReference type="PIRSF" id="PIRSF035805">
    <property type="entry name" value="TK_cell"/>
    <property type="match status" value="1"/>
</dbReference>
<evidence type="ECO:0000256" key="7">
    <source>
        <dbReference type="ARBA" id="ARBA00022777"/>
    </source>
</evidence>
<dbReference type="AlphaFoldDB" id="A0A4Y6Q2A2"/>
<feature type="binding site" evidence="9">
    <location>
        <begin position="89"/>
        <end position="92"/>
    </location>
    <ligand>
        <name>ATP</name>
        <dbReference type="ChEBI" id="CHEBI:30616"/>
    </ligand>
</feature>
<keyword evidence="3 9" id="KW-0963">Cytoplasm</keyword>
<evidence type="ECO:0000256" key="12">
    <source>
        <dbReference type="RuleBase" id="RU000544"/>
    </source>
</evidence>
<dbReference type="InterPro" id="IPR001267">
    <property type="entry name" value="Thymidine_kinase"/>
</dbReference>
<dbReference type="SUPFAM" id="SSF57716">
    <property type="entry name" value="Glucocorticoid receptor-like (DNA-binding domain)"/>
    <property type="match status" value="1"/>
</dbReference>
<keyword evidence="15" id="KW-1185">Reference proteome</keyword>
<feature type="binding site" evidence="9">
    <location>
        <position position="146"/>
    </location>
    <ligand>
        <name>Zn(2+)</name>
        <dbReference type="ChEBI" id="CHEBI:29105"/>
    </ligand>
</feature>
<dbReference type="EMBL" id="CP041186">
    <property type="protein sequence ID" value="QDG54609.1"/>
    <property type="molecule type" value="Genomic_DNA"/>
</dbReference>
<keyword evidence="7 9" id="KW-0418">Kinase</keyword>
<dbReference type="Pfam" id="PF00265">
    <property type="entry name" value="TK"/>
    <property type="match status" value="1"/>
</dbReference>
<dbReference type="Gene3D" id="3.40.50.300">
    <property type="entry name" value="P-loop containing nucleotide triphosphate hydrolases"/>
    <property type="match status" value="1"/>
</dbReference>
<accession>A0A5B8YDB3</accession>
<evidence type="ECO:0000256" key="1">
    <source>
        <dbReference type="ARBA" id="ARBA00007587"/>
    </source>
</evidence>
<dbReference type="Proteomes" id="UP000315995">
    <property type="component" value="Chromosome"/>
</dbReference>